<dbReference type="Gene3D" id="2.120.10.30">
    <property type="entry name" value="TolB, C-terminal domain"/>
    <property type="match status" value="1"/>
</dbReference>
<dbReference type="EMBL" id="BART01018708">
    <property type="protein sequence ID" value="GAG77139.1"/>
    <property type="molecule type" value="Genomic_DNA"/>
</dbReference>
<evidence type="ECO:0000259" key="1">
    <source>
        <dbReference type="Pfam" id="PF07995"/>
    </source>
</evidence>
<name>X1A5X2_9ZZZZ</name>
<proteinExistence type="predicted"/>
<protein>
    <recommendedName>
        <fullName evidence="1">Glucose/Sorbosone dehydrogenase domain-containing protein</fullName>
    </recommendedName>
</protein>
<dbReference type="AlphaFoldDB" id="X1A5X2"/>
<dbReference type="PANTHER" id="PTHR19328">
    <property type="entry name" value="HEDGEHOG-INTERACTING PROTEIN"/>
    <property type="match status" value="1"/>
</dbReference>
<comment type="caution">
    <text evidence="2">The sequence shown here is derived from an EMBL/GenBank/DDBJ whole genome shotgun (WGS) entry which is preliminary data.</text>
</comment>
<accession>X1A5X2</accession>
<evidence type="ECO:0000313" key="2">
    <source>
        <dbReference type="EMBL" id="GAG77139.1"/>
    </source>
</evidence>
<gene>
    <name evidence="2" type="ORF">S01H4_35233</name>
</gene>
<reference evidence="2" key="1">
    <citation type="journal article" date="2014" name="Front. Microbiol.">
        <title>High frequency of phylogenetically diverse reductive dehalogenase-homologous genes in deep subseafloor sedimentary metagenomes.</title>
        <authorList>
            <person name="Kawai M."/>
            <person name="Futagami T."/>
            <person name="Toyoda A."/>
            <person name="Takaki Y."/>
            <person name="Nishi S."/>
            <person name="Hori S."/>
            <person name="Arai W."/>
            <person name="Tsubouchi T."/>
            <person name="Morono Y."/>
            <person name="Uchiyama I."/>
            <person name="Ito T."/>
            <person name="Fujiyama A."/>
            <person name="Inagaki F."/>
            <person name="Takami H."/>
        </authorList>
    </citation>
    <scope>NUCLEOTIDE SEQUENCE</scope>
    <source>
        <strain evidence="2">Expedition CK06-06</strain>
    </source>
</reference>
<dbReference type="Pfam" id="PF07995">
    <property type="entry name" value="GSDH"/>
    <property type="match status" value="1"/>
</dbReference>
<sequence length="193" mass="21706">YGIPSGNPFTGAFNGCDEILYFGLRNPWRFSFDAQTGEMYIGDVGQGEWEEIDLTRADETGTNFGWSCREGAHDFAGDACLGAFTDPVLEYSHGDGRCSVTGGYLYRGSSLSIYGHYIYGDYCTGQIWLARQQDGVWSSTEWISGNPMEFGLSAFGQDENCELYMVNRESRKLYRITDSEFVFRGGFESRDCR</sequence>
<dbReference type="InterPro" id="IPR011042">
    <property type="entry name" value="6-blade_b-propeller_TolB-like"/>
</dbReference>
<dbReference type="InterPro" id="IPR012938">
    <property type="entry name" value="Glc/Sorbosone_DH"/>
</dbReference>
<dbReference type="PANTHER" id="PTHR19328:SF75">
    <property type="entry name" value="ALDOSE SUGAR DEHYDROGENASE YLII"/>
    <property type="match status" value="1"/>
</dbReference>
<dbReference type="InterPro" id="IPR011041">
    <property type="entry name" value="Quinoprot_gluc/sorb_DH_b-prop"/>
</dbReference>
<feature type="non-terminal residue" evidence="2">
    <location>
        <position position="1"/>
    </location>
</feature>
<feature type="domain" description="Glucose/Sorbosone dehydrogenase" evidence="1">
    <location>
        <begin position="3"/>
        <end position="109"/>
    </location>
</feature>
<dbReference type="SUPFAM" id="SSF50952">
    <property type="entry name" value="Soluble quinoprotein glucose dehydrogenase"/>
    <property type="match status" value="1"/>
</dbReference>
<organism evidence="2">
    <name type="scientific">marine sediment metagenome</name>
    <dbReference type="NCBI Taxonomy" id="412755"/>
    <lineage>
        <taxon>unclassified sequences</taxon>
        <taxon>metagenomes</taxon>
        <taxon>ecological metagenomes</taxon>
    </lineage>
</organism>